<sequence>MYHADDPEGFGPALQVVAEHGSMLMDSVTVLLHRLGVGYTAIMTPVFDVRRSPAGELLRIEPKAVGTSPYTGEAWIFVQLAPSVDRNALTEVERLLPRVLADVQRVATDAAAMIATLSELAEAVDTDPEGQYAAPDRQEVAALLRWLGNGNFLLLGYQPCRVDEGMVIGDGSSGLGVLRARAGIRPG</sequence>
<name>A0A1V3XLX9_MYCKA</name>
<dbReference type="PANTHER" id="PTHR43403:SF1">
    <property type="entry name" value="NAD-SPECIFIC GLUTAMATE DEHYDROGENASE"/>
    <property type="match status" value="1"/>
</dbReference>
<dbReference type="InterPro" id="IPR007780">
    <property type="entry name" value="NAD_Glu_DH_bac"/>
</dbReference>
<dbReference type="Proteomes" id="UP000188532">
    <property type="component" value="Unassembled WGS sequence"/>
</dbReference>
<dbReference type="GO" id="GO:0006538">
    <property type="term" value="P:L-glutamate catabolic process"/>
    <property type="evidence" value="ECO:0007669"/>
    <property type="project" value="InterPro"/>
</dbReference>
<feature type="domain" description="NAD-glutamate dehydrogenase N-terminal ACT1" evidence="1">
    <location>
        <begin position="15"/>
        <end position="94"/>
    </location>
</feature>
<dbReference type="InterPro" id="IPR024727">
    <property type="entry name" value="NAD_Glu_DH_N_ACT1"/>
</dbReference>
<dbReference type="EMBL" id="MVBN01000002">
    <property type="protein sequence ID" value="OOK80118.1"/>
    <property type="molecule type" value="Genomic_DNA"/>
</dbReference>
<evidence type="ECO:0000259" key="1">
    <source>
        <dbReference type="Pfam" id="PF21075"/>
    </source>
</evidence>
<organism evidence="2 3">
    <name type="scientific">Mycobacterium kansasii</name>
    <dbReference type="NCBI Taxonomy" id="1768"/>
    <lineage>
        <taxon>Bacteria</taxon>
        <taxon>Bacillati</taxon>
        <taxon>Actinomycetota</taxon>
        <taxon>Actinomycetes</taxon>
        <taxon>Mycobacteriales</taxon>
        <taxon>Mycobacteriaceae</taxon>
        <taxon>Mycobacterium</taxon>
    </lineage>
</organism>
<dbReference type="PANTHER" id="PTHR43403">
    <property type="entry name" value="NAD-SPECIFIC GLUTAMATE DEHYDROGENASE"/>
    <property type="match status" value="1"/>
</dbReference>
<accession>A0A1V3XLX9</accession>
<reference evidence="2 3" key="1">
    <citation type="submission" date="2017-02" db="EMBL/GenBank/DDBJ databases">
        <title>Complete genome sequences of Mycobacterium kansasii strains isolated from rhesus macaques.</title>
        <authorList>
            <person name="Panda A."/>
            <person name="Nagaraj S."/>
            <person name="Zhao X."/>
            <person name="Tettelin H."/>
            <person name="Detolla L.J."/>
        </authorList>
    </citation>
    <scope>NUCLEOTIDE SEQUENCE [LARGE SCALE GENOMIC DNA]</scope>
    <source>
        <strain evidence="2 3">11-3469</strain>
    </source>
</reference>
<protein>
    <submittedName>
        <fullName evidence="2">Bacterial NAD-glutamate dehydrogenase family protein</fullName>
    </submittedName>
</protein>
<evidence type="ECO:0000313" key="2">
    <source>
        <dbReference type="EMBL" id="OOK80118.1"/>
    </source>
</evidence>
<dbReference type="GO" id="GO:0004352">
    <property type="term" value="F:glutamate dehydrogenase (NAD+) activity"/>
    <property type="evidence" value="ECO:0007669"/>
    <property type="project" value="InterPro"/>
</dbReference>
<comment type="caution">
    <text evidence="2">The sequence shown here is derived from an EMBL/GenBank/DDBJ whole genome shotgun (WGS) entry which is preliminary data.</text>
</comment>
<proteinExistence type="predicted"/>
<dbReference type="Pfam" id="PF21075">
    <property type="entry name" value="GDH_ACT1"/>
    <property type="match status" value="1"/>
</dbReference>
<dbReference type="AlphaFoldDB" id="A0A1V3XLX9"/>
<gene>
    <name evidence="2" type="ORF">BZL29_1895</name>
</gene>
<dbReference type="GO" id="GO:0004069">
    <property type="term" value="F:L-aspartate:2-oxoglutarate aminotransferase activity"/>
    <property type="evidence" value="ECO:0007669"/>
    <property type="project" value="InterPro"/>
</dbReference>
<evidence type="ECO:0000313" key="3">
    <source>
        <dbReference type="Proteomes" id="UP000188532"/>
    </source>
</evidence>